<feature type="region of interest" description="Disordered" evidence="1">
    <location>
        <begin position="237"/>
        <end position="260"/>
    </location>
</feature>
<sequence>MHWSRRALEPTSSLHWLLHRCEDIPSLTELHVIGAHNCEVFLYWCRVTQGVSHEVRSNDKRITKRFGRLLTSGSREPMMAKRGEYGAAPECYGWGNGRLPIIPADQRNRSARFSLAKIRGRPRWESNQVRLGEREQNATEWTQADTSSGATSCDKRNQFTQECEVSPHNGESRPPRVPWRPLVDKTRRSHAFTHIAYLREQTPGGNEVKDEEYGRRWNNLSYRATHAAHAVKIASPASNDVRQSAPGTFSPASRQSGTSCSTRWRNRERITNQRMSTSMHIKGAAVAERLDCFELNSQPGHSRFSHLGIAPDDAAGRRVFSGISRFPCPFIPTLFHSHLILSSSAHKTSFKCEETADKLYSKCTKANDKDETRGFASPHNFHRRGCQPGTKDSHTAAEQR</sequence>
<feature type="compositionally biased region" description="Basic and acidic residues" evidence="1">
    <location>
        <begin position="391"/>
        <end position="400"/>
    </location>
</feature>
<keyword evidence="3" id="KW-1185">Reference proteome</keyword>
<name>A0ABQ9HJE7_9NEOP</name>
<feature type="compositionally biased region" description="Polar residues" evidence="1">
    <location>
        <begin position="138"/>
        <end position="151"/>
    </location>
</feature>
<feature type="region of interest" description="Disordered" evidence="1">
    <location>
        <begin position="368"/>
        <end position="400"/>
    </location>
</feature>
<evidence type="ECO:0000256" key="1">
    <source>
        <dbReference type="SAM" id="MobiDB-lite"/>
    </source>
</evidence>
<proteinExistence type="predicted"/>
<evidence type="ECO:0000313" key="3">
    <source>
        <dbReference type="Proteomes" id="UP001159363"/>
    </source>
</evidence>
<dbReference type="Proteomes" id="UP001159363">
    <property type="component" value="Chromosome 4"/>
</dbReference>
<dbReference type="EMBL" id="JARBHB010000005">
    <property type="protein sequence ID" value="KAJ8884362.1"/>
    <property type="molecule type" value="Genomic_DNA"/>
</dbReference>
<protein>
    <submittedName>
        <fullName evidence="2">Uncharacterized protein</fullName>
    </submittedName>
</protein>
<organism evidence="2 3">
    <name type="scientific">Dryococelus australis</name>
    <dbReference type="NCBI Taxonomy" id="614101"/>
    <lineage>
        <taxon>Eukaryota</taxon>
        <taxon>Metazoa</taxon>
        <taxon>Ecdysozoa</taxon>
        <taxon>Arthropoda</taxon>
        <taxon>Hexapoda</taxon>
        <taxon>Insecta</taxon>
        <taxon>Pterygota</taxon>
        <taxon>Neoptera</taxon>
        <taxon>Polyneoptera</taxon>
        <taxon>Phasmatodea</taxon>
        <taxon>Verophasmatodea</taxon>
        <taxon>Anareolatae</taxon>
        <taxon>Phasmatidae</taxon>
        <taxon>Eurycanthinae</taxon>
        <taxon>Dryococelus</taxon>
    </lineage>
</organism>
<comment type="caution">
    <text evidence="2">The sequence shown here is derived from an EMBL/GenBank/DDBJ whole genome shotgun (WGS) entry which is preliminary data.</text>
</comment>
<gene>
    <name evidence="2" type="ORF">PR048_016219</name>
</gene>
<feature type="region of interest" description="Disordered" evidence="1">
    <location>
        <begin position="132"/>
        <end position="153"/>
    </location>
</feature>
<reference evidence="2 3" key="1">
    <citation type="submission" date="2023-02" db="EMBL/GenBank/DDBJ databases">
        <title>LHISI_Scaffold_Assembly.</title>
        <authorList>
            <person name="Stuart O.P."/>
            <person name="Cleave R."/>
            <person name="Magrath M.J.L."/>
            <person name="Mikheyev A.S."/>
        </authorList>
    </citation>
    <scope>NUCLEOTIDE SEQUENCE [LARGE SCALE GENOMIC DNA]</scope>
    <source>
        <strain evidence="2">Daus_M_001</strain>
        <tissue evidence="2">Leg muscle</tissue>
    </source>
</reference>
<accession>A0ABQ9HJE7</accession>
<evidence type="ECO:0000313" key="2">
    <source>
        <dbReference type="EMBL" id="KAJ8884362.1"/>
    </source>
</evidence>